<dbReference type="STRING" id="1278298.GCA_000428685_00272"/>
<proteinExistence type="predicted"/>
<keyword evidence="2" id="KW-1185">Reference proteome</keyword>
<protein>
    <submittedName>
        <fullName evidence="1">Aerotaxis receptor</fullName>
    </submittedName>
</protein>
<organism evidence="1 2">
    <name type="scientific">Actinomyces slackii</name>
    <dbReference type="NCBI Taxonomy" id="52774"/>
    <lineage>
        <taxon>Bacteria</taxon>
        <taxon>Bacillati</taxon>
        <taxon>Actinomycetota</taxon>
        <taxon>Actinomycetes</taxon>
        <taxon>Actinomycetales</taxon>
        <taxon>Actinomycetaceae</taxon>
        <taxon>Actinomyces</taxon>
    </lineage>
</organism>
<dbReference type="EMBL" id="LR134363">
    <property type="protein sequence ID" value="VEG74129.1"/>
    <property type="molecule type" value="Genomic_DNA"/>
</dbReference>
<name>A0A3S4UMP7_9ACTO</name>
<accession>A0A3S4UMP7</accession>
<gene>
    <name evidence="1" type="primary">aer_3</name>
    <name evidence="1" type="ORF">NCTC11923_00749</name>
</gene>
<evidence type="ECO:0000313" key="1">
    <source>
        <dbReference type="EMBL" id="VEG74129.1"/>
    </source>
</evidence>
<evidence type="ECO:0000313" key="2">
    <source>
        <dbReference type="Proteomes" id="UP000276899"/>
    </source>
</evidence>
<dbReference type="SUPFAM" id="SSF55785">
    <property type="entry name" value="PYP-like sensor domain (PAS domain)"/>
    <property type="match status" value="1"/>
</dbReference>
<dbReference type="KEGG" id="asla:NCTC11923_00749"/>
<dbReference type="Proteomes" id="UP000276899">
    <property type="component" value="Chromosome"/>
</dbReference>
<keyword evidence="1" id="KW-0675">Receptor</keyword>
<dbReference type="AlphaFoldDB" id="A0A3S4UMP7"/>
<dbReference type="InterPro" id="IPR035965">
    <property type="entry name" value="PAS-like_dom_sf"/>
</dbReference>
<sequence>MEYVEGNERRFGAEDLFFSTTDAKGVIRRTNRVFDSLSRYSAEELVGAPHNIIRHDSMPAGAFKLMWDELEQGRPACVYVLNQAKDGLDYWVFATVAALEDGYLSVRVRPNNHALFTPVKEIYQRVREAERQYAEQGHNRREVAEHGAALLAQELESVQFHGLYSFARAALPRELALLVVEGVRVPRRAETDSPMSSILSSMVAIERDTDELVYQLGEYQDLINALGTWASGVRSVIERASRVGALVGEVTSPDSESSVPTVSERVKERSAQAVEVLQQLNSSLVSLYEIVSEVRFRSSLMRLHTLMAGIFAASVLDDVESDSAASIGDLAEALLTDLEPLIPSCQKAADLAERLDADLRSVVSNLDRVKRPFQRWIRALDDEGAQPLVEGVDAQAVLQEAEQLGEQGFPETSSLAELAAKARGVVVTLDEPVVRQRVTTVRQTLEQIAAQ</sequence>
<dbReference type="Gene3D" id="3.30.450.20">
    <property type="entry name" value="PAS domain"/>
    <property type="match status" value="1"/>
</dbReference>
<dbReference type="RefSeq" id="WP_026426413.1">
    <property type="nucleotide sequence ID" value="NZ_CBCRWE010000051.1"/>
</dbReference>
<reference evidence="1 2" key="1">
    <citation type="submission" date="2018-12" db="EMBL/GenBank/DDBJ databases">
        <authorList>
            <consortium name="Pathogen Informatics"/>
        </authorList>
    </citation>
    <scope>NUCLEOTIDE SEQUENCE [LARGE SCALE GENOMIC DNA]</scope>
    <source>
        <strain evidence="1 2">NCTC11923</strain>
    </source>
</reference>